<dbReference type="PANTHER" id="PTHR13878:SF91">
    <property type="entry name" value="FAD BINDING DOMAIN PROTEIN (AFU_ORTHOLOGUE AFUA_6G12070)-RELATED"/>
    <property type="match status" value="1"/>
</dbReference>
<proteinExistence type="inferred from homology"/>
<dbReference type="InterPro" id="IPR036318">
    <property type="entry name" value="FAD-bd_PCMH-like_sf"/>
</dbReference>
<dbReference type="InterPro" id="IPR016166">
    <property type="entry name" value="FAD-bd_PCMH"/>
</dbReference>
<dbReference type="GO" id="GO:0071949">
    <property type="term" value="F:FAD binding"/>
    <property type="evidence" value="ECO:0007669"/>
    <property type="project" value="InterPro"/>
</dbReference>
<dbReference type="InterPro" id="IPR050432">
    <property type="entry name" value="FAD-linked_Oxidoreductases_BP"/>
</dbReference>
<dbReference type="AlphaFoldDB" id="A0A8H3HV85"/>
<dbReference type="EMBL" id="CAJNJQ010000809">
    <property type="protein sequence ID" value="CAE7101371.1"/>
    <property type="molecule type" value="Genomic_DNA"/>
</dbReference>
<dbReference type="PANTHER" id="PTHR13878">
    <property type="entry name" value="GULONOLACTONE OXIDASE"/>
    <property type="match status" value="1"/>
</dbReference>
<dbReference type="Gene3D" id="3.30.465.10">
    <property type="match status" value="2"/>
</dbReference>
<evidence type="ECO:0000256" key="1">
    <source>
        <dbReference type="ARBA" id="ARBA00005466"/>
    </source>
</evidence>
<reference evidence="4" key="1">
    <citation type="submission" date="2021-01" db="EMBL/GenBank/DDBJ databases">
        <authorList>
            <person name="Kaushik A."/>
        </authorList>
    </citation>
    <scope>NUCLEOTIDE SEQUENCE</scope>
    <source>
        <strain evidence="4">AG5</strain>
    </source>
</reference>
<dbReference type="InterPro" id="IPR012951">
    <property type="entry name" value="BBE"/>
</dbReference>
<dbReference type="GO" id="GO:0016491">
    <property type="term" value="F:oxidoreductase activity"/>
    <property type="evidence" value="ECO:0007669"/>
    <property type="project" value="UniProtKB-KW"/>
</dbReference>
<evidence type="ECO:0000313" key="5">
    <source>
        <dbReference type="Proteomes" id="UP000663827"/>
    </source>
</evidence>
<gene>
    <name evidence="4" type="ORF">RDB_LOCUS40747</name>
</gene>
<organism evidence="4 5">
    <name type="scientific">Rhizoctonia solani</name>
    <dbReference type="NCBI Taxonomy" id="456999"/>
    <lineage>
        <taxon>Eukaryota</taxon>
        <taxon>Fungi</taxon>
        <taxon>Dikarya</taxon>
        <taxon>Basidiomycota</taxon>
        <taxon>Agaricomycotina</taxon>
        <taxon>Agaricomycetes</taxon>
        <taxon>Cantharellales</taxon>
        <taxon>Ceratobasidiaceae</taxon>
        <taxon>Rhizoctonia</taxon>
    </lineage>
</organism>
<dbReference type="SUPFAM" id="SSF56176">
    <property type="entry name" value="FAD-binding/transporter-associated domain-like"/>
    <property type="match status" value="1"/>
</dbReference>
<evidence type="ECO:0000259" key="3">
    <source>
        <dbReference type="PROSITE" id="PS51387"/>
    </source>
</evidence>
<dbReference type="Gene3D" id="3.40.462.20">
    <property type="match status" value="1"/>
</dbReference>
<dbReference type="Pfam" id="PF08031">
    <property type="entry name" value="BBE"/>
    <property type="match status" value="1"/>
</dbReference>
<feature type="domain" description="FAD-binding PCMH-type" evidence="3">
    <location>
        <begin position="162"/>
        <end position="335"/>
    </location>
</feature>
<accession>A0A8H3HV85</accession>
<dbReference type="PROSITE" id="PS51387">
    <property type="entry name" value="FAD_PCMH"/>
    <property type="match status" value="1"/>
</dbReference>
<name>A0A8H3HV85_9AGAM</name>
<sequence length="610" mass="66183">MNRQYHCNLTPDTMSIGLKMVQRGIYTLGILLASLRGANAKDPLSISKSEWDAFNATVGGRLSRGVPFARDCFSLVGTGVGPTSPGTDCGTVQAKYLDNGAYLHVINCPQFRFCLEAFREQLYGPREVTQWEICQKTNEGCLLDSNNPGNASAYSPPAVCHQGSVSPYYLDVRDSDHVAKAFAFSKKTGMPLSIKNTGHDFLGRSTAPGTLSLWINYSTSFVPNGCRANYKGVPALTYGAGQDMDSLFLFAEAHNITFIGGSWRTIGAAGGWAQVRPILTIYCADRIVQFKVVTPDGRYRIANACQNSDLFWALRGGGGGTFGVVLEATSEVVPNTVPTVGFSWTLTPTPANLKAFFTILVENAVRWSQEGWGGYVFVPAGIIANPLLNASQSEESLKPITDFFKTATDGAGGGAGSGGQGQWTEYSSFYPLFTAIVSGSTLPNPKNRAMASRLVPKSLFTAANTSTLVDALLQVISRSDSTASFYFTTPFLYDVKKTQQGESSVTPAWRDAVWHALVDIEWPWNGGADQAKATYKKASYAMDPLRKLTPGGGAYQNEADVYEPDVFQSFWGSNYDKLLAIKRKYDPDGLLDCWHCVGWKGMTALASCYL</sequence>
<keyword evidence="2" id="KW-0560">Oxidoreductase</keyword>
<dbReference type="InterPro" id="IPR016169">
    <property type="entry name" value="FAD-bd_PCMH_sub2"/>
</dbReference>
<evidence type="ECO:0000256" key="2">
    <source>
        <dbReference type="ARBA" id="ARBA00023002"/>
    </source>
</evidence>
<comment type="caution">
    <text evidence="4">The sequence shown here is derived from an EMBL/GenBank/DDBJ whole genome shotgun (WGS) entry which is preliminary data.</text>
</comment>
<evidence type="ECO:0000313" key="4">
    <source>
        <dbReference type="EMBL" id="CAE7101371.1"/>
    </source>
</evidence>
<comment type="similarity">
    <text evidence="1">Belongs to the oxygen-dependent FAD-linked oxidoreductase family.</text>
</comment>
<protein>
    <recommendedName>
        <fullName evidence="3">FAD-binding PCMH-type domain-containing protein</fullName>
    </recommendedName>
</protein>
<dbReference type="Proteomes" id="UP000663827">
    <property type="component" value="Unassembled WGS sequence"/>
</dbReference>